<dbReference type="OrthoDB" id="3314392at2"/>
<proteinExistence type="predicted"/>
<dbReference type="KEGG" id="nzl:D0T92_01445"/>
<organism evidence="2 3">
    <name type="scientific">Neisseria zalophi</name>
    <dbReference type="NCBI Taxonomy" id="640030"/>
    <lineage>
        <taxon>Bacteria</taxon>
        <taxon>Pseudomonadati</taxon>
        <taxon>Pseudomonadota</taxon>
        <taxon>Betaproteobacteria</taxon>
        <taxon>Neisseriales</taxon>
        <taxon>Neisseriaceae</taxon>
        <taxon>Neisseria</taxon>
    </lineage>
</organism>
<accession>A0A5J6PWS4</accession>
<keyword evidence="1" id="KW-0812">Transmembrane</keyword>
<gene>
    <name evidence="2" type="ORF">D0T92_01445</name>
</gene>
<dbReference type="Proteomes" id="UP000325713">
    <property type="component" value="Chromosome"/>
</dbReference>
<dbReference type="EMBL" id="CP031700">
    <property type="protein sequence ID" value="QEY25332.1"/>
    <property type="molecule type" value="Genomic_DNA"/>
</dbReference>
<keyword evidence="1" id="KW-1133">Transmembrane helix</keyword>
<protein>
    <submittedName>
        <fullName evidence="2">Succinate dehydrogenase</fullName>
    </submittedName>
</protein>
<keyword evidence="3" id="KW-1185">Reference proteome</keyword>
<evidence type="ECO:0000256" key="1">
    <source>
        <dbReference type="SAM" id="Phobius"/>
    </source>
</evidence>
<dbReference type="RefSeq" id="WP_151049515.1">
    <property type="nucleotide sequence ID" value="NZ_CP031700.1"/>
</dbReference>
<feature type="transmembrane region" description="Helical" evidence="1">
    <location>
        <begin position="58"/>
        <end position="79"/>
    </location>
</feature>
<feature type="transmembrane region" description="Helical" evidence="1">
    <location>
        <begin position="6"/>
        <end position="25"/>
    </location>
</feature>
<evidence type="ECO:0000313" key="2">
    <source>
        <dbReference type="EMBL" id="QEY25332.1"/>
    </source>
</evidence>
<name>A0A5J6PWS4_9NEIS</name>
<keyword evidence="1" id="KW-0472">Membrane</keyword>
<sequence length="87" mass="10095">MIHNKNKLGIYLSAIYGVIALIILGGNTEGSWDGFILFILAIPFSFLSIFITHYLNNILGNILFVFLNMLWWYFVGWLFTKIIHKKI</sequence>
<feature type="transmembrane region" description="Helical" evidence="1">
    <location>
        <begin position="32"/>
        <end position="52"/>
    </location>
</feature>
<dbReference type="AlphaFoldDB" id="A0A5J6PWS4"/>
<evidence type="ECO:0000313" key="3">
    <source>
        <dbReference type="Proteomes" id="UP000325713"/>
    </source>
</evidence>
<reference evidence="2 3" key="1">
    <citation type="submission" date="2018-08" db="EMBL/GenBank/DDBJ databases">
        <title>Neisseria zalophi ATCC BAA-2455 complete genome.</title>
        <authorList>
            <person name="Veseli I.A."/>
            <person name="Buttler R."/>
            <person name="Mascarenhas dos Santos A.C."/>
            <person name="Pombert J.-F."/>
        </authorList>
    </citation>
    <scope>NUCLEOTIDE SEQUENCE [LARGE SCALE GENOMIC DNA]</scope>
    <source>
        <strain evidence="2 3">ATCC BAA-2455</strain>
    </source>
</reference>